<organism evidence="3 4">
    <name type="scientific">Dinoroseobacter shibae (strain DSM 16493 / NCIMB 14021 / DFL 12)</name>
    <dbReference type="NCBI Taxonomy" id="398580"/>
    <lineage>
        <taxon>Bacteria</taxon>
        <taxon>Pseudomonadati</taxon>
        <taxon>Pseudomonadota</taxon>
        <taxon>Alphaproteobacteria</taxon>
        <taxon>Rhodobacterales</taxon>
        <taxon>Roseobacteraceae</taxon>
        <taxon>Dinoroseobacter</taxon>
    </lineage>
</organism>
<dbReference type="STRING" id="398580.Dshi_1407"/>
<dbReference type="KEGG" id="dsh:Dshi_1407"/>
<protein>
    <recommendedName>
        <fullName evidence="5">Transmembrane protein</fullName>
    </recommendedName>
</protein>
<sequence length="106" mass="11868">MARGRPPLFLQPEPYRKRRLIDAARLLPVFGTFLFVVPMLLLPRDEPGTTGEALIYLFVLWTLLIVFSALINRYIRRAERANLPAPGFTVSRRQGDKGDDDAGGGA</sequence>
<proteinExistence type="predicted"/>
<evidence type="ECO:0008006" key="5">
    <source>
        <dbReference type="Google" id="ProtNLM"/>
    </source>
</evidence>
<dbReference type="RefSeq" id="WP_012178079.1">
    <property type="nucleotide sequence ID" value="NC_009952.1"/>
</dbReference>
<accession>A8LJC7</accession>
<dbReference type="AlphaFoldDB" id="A8LJC7"/>
<evidence type="ECO:0000256" key="1">
    <source>
        <dbReference type="SAM" id="MobiDB-lite"/>
    </source>
</evidence>
<gene>
    <name evidence="3" type="ordered locus">Dshi_1407</name>
</gene>
<keyword evidence="4" id="KW-1185">Reference proteome</keyword>
<evidence type="ECO:0000256" key="2">
    <source>
        <dbReference type="SAM" id="Phobius"/>
    </source>
</evidence>
<evidence type="ECO:0000313" key="4">
    <source>
        <dbReference type="Proteomes" id="UP000006833"/>
    </source>
</evidence>
<dbReference type="EMBL" id="CP000830">
    <property type="protein sequence ID" value="ABV93149.1"/>
    <property type="molecule type" value="Genomic_DNA"/>
</dbReference>
<dbReference type="HOGENOM" id="CLU_154619_1_0_5"/>
<keyword evidence="2" id="KW-0472">Membrane</keyword>
<name>A8LJC7_DINSH</name>
<keyword evidence="2" id="KW-0812">Transmembrane</keyword>
<keyword evidence="2" id="KW-1133">Transmembrane helix</keyword>
<dbReference type="Proteomes" id="UP000006833">
    <property type="component" value="Chromosome"/>
</dbReference>
<dbReference type="eggNOG" id="ENOG5033A07">
    <property type="taxonomic scope" value="Bacteria"/>
</dbReference>
<feature type="transmembrane region" description="Helical" evidence="2">
    <location>
        <begin position="20"/>
        <end position="41"/>
    </location>
</feature>
<reference evidence="4" key="1">
    <citation type="journal article" date="2010" name="ISME J.">
        <title>The complete genome sequence of the algal symbiont Dinoroseobacter shibae: a hitchhiker's guide to life in the sea.</title>
        <authorList>
            <person name="Wagner-Dobler I."/>
            <person name="Ballhausen B."/>
            <person name="Berger M."/>
            <person name="Brinkhoff T."/>
            <person name="Buchholz I."/>
            <person name="Bunk B."/>
            <person name="Cypionka H."/>
            <person name="Daniel R."/>
            <person name="Drepper T."/>
            <person name="Gerdts G."/>
            <person name="Hahnke S."/>
            <person name="Han C."/>
            <person name="Jahn D."/>
            <person name="Kalhoefer D."/>
            <person name="Kiss H."/>
            <person name="Klenk H.P."/>
            <person name="Kyrpides N."/>
            <person name="Liebl W."/>
            <person name="Liesegang H."/>
            <person name="Meincke L."/>
            <person name="Pati A."/>
            <person name="Petersen J."/>
            <person name="Piekarski T."/>
            <person name="Pommerenke C."/>
            <person name="Pradella S."/>
            <person name="Pukall R."/>
            <person name="Rabus R."/>
            <person name="Stackebrandt E."/>
            <person name="Thole S."/>
            <person name="Thompson L."/>
            <person name="Tielen P."/>
            <person name="Tomasch J."/>
            <person name="von Jan M."/>
            <person name="Wanphrut N."/>
            <person name="Wichels A."/>
            <person name="Zech H."/>
            <person name="Simon M."/>
        </authorList>
    </citation>
    <scope>NUCLEOTIDE SEQUENCE [LARGE SCALE GENOMIC DNA]</scope>
    <source>
        <strain evidence="4">DSM 16493 / NCIMB 14021 / DFL 12</strain>
    </source>
</reference>
<feature type="transmembrane region" description="Helical" evidence="2">
    <location>
        <begin position="53"/>
        <end position="71"/>
    </location>
</feature>
<evidence type="ECO:0000313" key="3">
    <source>
        <dbReference type="EMBL" id="ABV93149.1"/>
    </source>
</evidence>
<feature type="region of interest" description="Disordered" evidence="1">
    <location>
        <begin position="86"/>
        <end position="106"/>
    </location>
</feature>